<gene>
    <name evidence="2" type="ORF">nbrc107696_02330</name>
</gene>
<keyword evidence="1" id="KW-0472">Membrane</keyword>
<keyword evidence="3" id="KW-1185">Reference proteome</keyword>
<protein>
    <submittedName>
        <fullName evidence="2">Uncharacterized protein</fullName>
    </submittedName>
</protein>
<comment type="caution">
    <text evidence="2">The sequence shown here is derived from an EMBL/GenBank/DDBJ whole genome shotgun (WGS) entry which is preliminary data.</text>
</comment>
<dbReference type="EMBL" id="BJOV01000001">
    <property type="protein sequence ID" value="GED99786.1"/>
    <property type="molecule type" value="Genomic_DNA"/>
</dbReference>
<feature type="transmembrane region" description="Helical" evidence="1">
    <location>
        <begin position="12"/>
        <end position="37"/>
    </location>
</feature>
<accession>A0A7I9V3J5</accession>
<dbReference type="Proteomes" id="UP000444960">
    <property type="component" value="Unassembled WGS sequence"/>
</dbReference>
<evidence type="ECO:0000313" key="3">
    <source>
        <dbReference type="Proteomes" id="UP000444960"/>
    </source>
</evidence>
<evidence type="ECO:0000256" key="1">
    <source>
        <dbReference type="SAM" id="Phobius"/>
    </source>
</evidence>
<sequence length="180" mass="19960">MRSAEHRWPAVCAAVAYVIGMPVVAIACFGLSLAATYSFSGNAMVLVGFVCGTVGLWGYRRLVRSGVALLRRRIVAVGDRRDGTVVDVSNTFRPNPRGADIVIVSITIRFAADPTDPALKSREQVTLTRRFSFNARDRDDVNALIARYRIGTPVTAYRGRRGLLYTTGLHPDHLAWYQFW</sequence>
<keyword evidence="1" id="KW-0812">Transmembrane</keyword>
<name>A0A7I9V3J5_9ACTN</name>
<proteinExistence type="predicted"/>
<organism evidence="2 3">
    <name type="scientific">Gordonia spumicola</name>
    <dbReference type="NCBI Taxonomy" id="589161"/>
    <lineage>
        <taxon>Bacteria</taxon>
        <taxon>Bacillati</taxon>
        <taxon>Actinomycetota</taxon>
        <taxon>Actinomycetes</taxon>
        <taxon>Mycobacteriales</taxon>
        <taxon>Gordoniaceae</taxon>
        <taxon>Gordonia</taxon>
    </lineage>
</organism>
<feature type="transmembrane region" description="Helical" evidence="1">
    <location>
        <begin position="43"/>
        <end position="63"/>
    </location>
</feature>
<reference evidence="3" key="1">
    <citation type="submission" date="2019-06" db="EMBL/GenBank/DDBJ databases">
        <title>Gordonia isolated from sludge of a wastewater treatment plant.</title>
        <authorList>
            <person name="Tamura T."/>
            <person name="Aoyama K."/>
            <person name="Kang Y."/>
            <person name="Saito S."/>
            <person name="Akiyama N."/>
            <person name="Yazawa K."/>
            <person name="Gonoi T."/>
            <person name="Mikami Y."/>
        </authorList>
    </citation>
    <scope>NUCLEOTIDE SEQUENCE [LARGE SCALE GENOMIC DNA]</scope>
    <source>
        <strain evidence="3">NBRC 107696</strain>
    </source>
</reference>
<keyword evidence="1" id="KW-1133">Transmembrane helix</keyword>
<evidence type="ECO:0000313" key="2">
    <source>
        <dbReference type="EMBL" id="GED99786.1"/>
    </source>
</evidence>
<dbReference type="PROSITE" id="PS51257">
    <property type="entry name" value="PROKAR_LIPOPROTEIN"/>
    <property type="match status" value="1"/>
</dbReference>
<dbReference type="AlphaFoldDB" id="A0A7I9V3J5"/>